<sequence>MRAINDDAPDNPRVYLVYSPSATPHHATVVCSQRGMVAEPRRARTPPLVVGSHLHGLFSHMDFVFPFKHLQTYIGGKYAASNQLHPHVVPNSVRDSTDEMRGETTKRLQYARCCRLLGIFHAGSLATGTPVRAQGITETCTKIITATVNDDPLRDNRRIPGHRTPSPSPRTTVPTQFSPVVLRCVDYEPATAEIHNRTSAALRPVRREVKYSHENWDTEMKNSHGTSVYRILGCGGIEVRLLASHLGEPGSTSRGDAPGFSHVKIVPNCAASRRVFSRVSPRPFIPVLLHTHFTLNGSLDRDVQGRPNLSALPNSAWRLGKPITEPVMRHESSRYLTPFLESSHTESREKAAQQYTL</sequence>
<feature type="region of interest" description="Disordered" evidence="1">
    <location>
        <begin position="151"/>
        <end position="174"/>
    </location>
</feature>
<gene>
    <name evidence="2" type="ORF">PR048_014750</name>
</gene>
<reference evidence="2 3" key="1">
    <citation type="submission" date="2023-02" db="EMBL/GenBank/DDBJ databases">
        <title>LHISI_Scaffold_Assembly.</title>
        <authorList>
            <person name="Stuart O.P."/>
            <person name="Cleave R."/>
            <person name="Magrath M.J.L."/>
            <person name="Mikheyev A.S."/>
        </authorList>
    </citation>
    <scope>NUCLEOTIDE SEQUENCE [LARGE SCALE GENOMIC DNA]</scope>
    <source>
        <strain evidence="2">Daus_M_001</strain>
        <tissue evidence="2">Leg muscle</tissue>
    </source>
</reference>
<feature type="compositionally biased region" description="Low complexity" evidence="1">
    <location>
        <begin position="163"/>
        <end position="174"/>
    </location>
</feature>
<comment type="caution">
    <text evidence="2">The sequence shown here is derived from an EMBL/GenBank/DDBJ whole genome shotgun (WGS) entry which is preliminary data.</text>
</comment>
<evidence type="ECO:0000256" key="1">
    <source>
        <dbReference type="SAM" id="MobiDB-lite"/>
    </source>
</evidence>
<keyword evidence="3" id="KW-1185">Reference proteome</keyword>
<dbReference type="EMBL" id="JARBHB010000005">
    <property type="protein sequence ID" value="KAJ8882911.1"/>
    <property type="molecule type" value="Genomic_DNA"/>
</dbReference>
<evidence type="ECO:0000313" key="2">
    <source>
        <dbReference type="EMBL" id="KAJ8882911.1"/>
    </source>
</evidence>
<name>A0ABQ9HF16_9NEOP</name>
<dbReference type="Proteomes" id="UP001159363">
    <property type="component" value="Chromosome 4"/>
</dbReference>
<accession>A0ABQ9HF16</accession>
<protein>
    <submittedName>
        <fullName evidence="2">Uncharacterized protein</fullName>
    </submittedName>
</protein>
<proteinExistence type="predicted"/>
<organism evidence="2 3">
    <name type="scientific">Dryococelus australis</name>
    <dbReference type="NCBI Taxonomy" id="614101"/>
    <lineage>
        <taxon>Eukaryota</taxon>
        <taxon>Metazoa</taxon>
        <taxon>Ecdysozoa</taxon>
        <taxon>Arthropoda</taxon>
        <taxon>Hexapoda</taxon>
        <taxon>Insecta</taxon>
        <taxon>Pterygota</taxon>
        <taxon>Neoptera</taxon>
        <taxon>Polyneoptera</taxon>
        <taxon>Phasmatodea</taxon>
        <taxon>Verophasmatodea</taxon>
        <taxon>Anareolatae</taxon>
        <taxon>Phasmatidae</taxon>
        <taxon>Eurycanthinae</taxon>
        <taxon>Dryococelus</taxon>
    </lineage>
</organism>
<evidence type="ECO:0000313" key="3">
    <source>
        <dbReference type="Proteomes" id="UP001159363"/>
    </source>
</evidence>